<evidence type="ECO:0000256" key="1">
    <source>
        <dbReference type="SAM" id="MobiDB-lite"/>
    </source>
</evidence>
<sequence length="321" mass="34919">MLGLILMRVEKKTPADLVGQNIWKPMGATHTATWNLDRPQEMGHRLATPAAHRIDTWGHSAQWWHPSGGNGKDFSAIGIYGQDVYVAPDARTVIVKMSNYGTQQDEQETFDALRSITQHHDEEADFLWLVRALSGACEVNWTGLASFRPPVFRTHAVCARSAAPGSPSRPATAQGARGELSPDHGSPGQQTSNARDKPVSPHRGAARFDSAQGEPQGDGQADDWGRGLPWTPFKSSDVIARSFVHLQVLRDRRQQSLLRCHLADRKRIGEGLLRGLLEHDGRAALAQVAALRGQALECRELVGLGCPGGSAVGEQCALLSR</sequence>
<comment type="caution">
    <text evidence="2">The sequence shown here is derived from an EMBL/GenBank/DDBJ whole genome shotgun (WGS) entry which is preliminary data.</text>
</comment>
<evidence type="ECO:0000313" key="3">
    <source>
        <dbReference type="Proteomes" id="UP000048965"/>
    </source>
</evidence>
<gene>
    <name evidence="2" type="ORF">TPA0598_13_00860</name>
</gene>
<dbReference type="Gene3D" id="3.40.710.10">
    <property type="entry name" value="DD-peptidase/beta-lactamase superfamily"/>
    <property type="match status" value="1"/>
</dbReference>
<dbReference type="SUPFAM" id="SSF56601">
    <property type="entry name" value="beta-lactamase/transpeptidase-like"/>
    <property type="match status" value="1"/>
</dbReference>
<dbReference type="EMBL" id="BBNO01000013">
    <property type="protein sequence ID" value="GAO12902.1"/>
    <property type="molecule type" value="Genomic_DNA"/>
</dbReference>
<dbReference type="Proteomes" id="UP000048965">
    <property type="component" value="Unassembled WGS sequence"/>
</dbReference>
<name>A0A0P4RGL2_9ACTN</name>
<accession>A0A0P4RGL2</accession>
<feature type="region of interest" description="Disordered" evidence="1">
    <location>
        <begin position="161"/>
        <end position="227"/>
    </location>
</feature>
<reference evidence="3" key="1">
    <citation type="submission" date="2014-09" db="EMBL/GenBank/DDBJ databases">
        <title>Whole genome shotgun sequence of Streptomyces sp. NBRC 110027.</title>
        <authorList>
            <person name="Komaki H."/>
            <person name="Ichikawa N."/>
            <person name="Katano-Makiyama Y."/>
            <person name="Hosoyama A."/>
            <person name="Hashimoto M."/>
            <person name="Uohara A."/>
            <person name="Kitahashi Y."/>
            <person name="Ohji S."/>
            <person name="Kimura A."/>
            <person name="Yamazoe A."/>
            <person name="Igarashi Y."/>
            <person name="Fujita N."/>
        </authorList>
    </citation>
    <scope>NUCLEOTIDE SEQUENCE [LARGE SCALE GENOMIC DNA]</scope>
    <source>
        <strain evidence="3">NBRC 110027</strain>
    </source>
</reference>
<reference evidence="2 3" key="2">
    <citation type="journal article" date="2015" name="Stand. Genomic Sci.">
        <title>Draft genome sequence of marine-derived Streptomyces sp. TP-A0598, a producer of anti-MRSA antibiotic lydicamycins.</title>
        <authorList>
            <person name="Komaki H."/>
            <person name="Ichikawa N."/>
            <person name="Hosoyama A."/>
            <person name="Fujita N."/>
            <person name="Igarashi Y."/>
        </authorList>
    </citation>
    <scope>NUCLEOTIDE SEQUENCE [LARGE SCALE GENOMIC DNA]</scope>
    <source>
        <strain evidence="2 3">NBRC 110027</strain>
    </source>
</reference>
<protein>
    <submittedName>
        <fullName evidence="2">Uncharacterized protein</fullName>
    </submittedName>
</protein>
<dbReference type="InterPro" id="IPR012338">
    <property type="entry name" value="Beta-lactam/transpept-like"/>
</dbReference>
<keyword evidence="3" id="KW-1185">Reference proteome</keyword>
<proteinExistence type="predicted"/>
<organism evidence="2 3">
    <name type="scientific">Streptomyces lydicamycinicus</name>
    <dbReference type="NCBI Taxonomy" id="1546107"/>
    <lineage>
        <taxon>Bacteria</taxon>
        <taxon>Bacillati</taxon>
        <taxon>Actinomycetota</taxon>
        <taxon>Actinomycetes</taxon>
        <taxon>Kitasatosporales</taxon>
        <taxon>Streptomycetaceae</taxon>
        <taxon>Streptomyces</taxon>
    </lineage>
</organism>
<dbReference type="AlphaFoldDB" id="A0A0P4RGL2"/>
<evidence type="ECO:0000313" key="2">
    <source>
        <dbReference type="EMBL" id="GAO12902.1"/>
    </source>
</evidence>